<evidence type="ECO:0000313" key="1">
    <source>
        <dbReference type="EMBL" id="KAK1126976.1"/>
    </source>
</evidence>
<evidence type="ECO:0000313" key="2">
    <source>
        <dbReference type="Proteomes" id="UP001177670"/>
    </source>
</evidence>
<comment type="caution">
    <text evidence="1">The sequence shown here is derived from an EMBL/GenBank/DDBJ whole genome shotgun (WGS) entry which is preliminary data.</text>
</comment>
<reference evidence="1" key="1">
    <citation type="submission" date="2021-10" db="EMBL/GenBank/DDBJ databases">
        <title>Melipona bicolor Genome sequencing and assembly.</title>
        <authorList>
            <person name="Araujo N.S."/>
            <person name="Arias M.C."/>
        </authorList>
    </citation>
    <scope>NUCLEOTIDE SEQUENCE</scope>
    <source>
        <strain evidence="1">USP_2M_L1-L4_2017</strain>
        <tissue evidence="1">Whole body</tissue>
    </source>
</reference>
<sequence length="79" mass="9398">MIVVGNGQRTFNDQLEEFNEEKRNTKNIVNYWYKTLTQWSSRLLLLEVIKGLSNNQSENVWRSILKRKGETRRVSRIIG</sequence>
<dbReference type="AlphaFoldDB" id="A0AA40FXJ5"/>
<protein>
    <submittedName>
        <fullName evidence="1">Uncharacterized protein</fullName>
    </submittedName>
</protein>
<gene>
    <name evidence="1" type="ORF">K0M31_004591</name>
</gene>
<dbReference type="Proteomes" id="UP001177670">
    <property type="component" value="Unassembled WGS sequence"/>
</dbReference>
<organism evidence="1 2">
    <name type="scientific">Melipona bicolor</name>
    <dbReference type="NCBI Taxonomy" id="60889"/>
    <lineage>
        <taxon>Eukaryota</taxon>
        <taxon>Metazoa</taxon>
        <taxon>Ecdysozoa</taxon>
        <taxon>Arthropoda</taxon>
        <taxon>Hexapoda</taxon>
        <taxon>Insecta</taxon>
        <taxon>Pterygota</taxon>
        <taxon>Neoptera</taxon>
        <taxon>Endopterygota</taxon>
        <taxon>Hymenoptera</taxon>
        <taxon>Apocrita</taxon>
        <taxon>Aculeata</taxon>
        <taxon>Apoidea</taxon>
        <taxon>Anthophila</taxon>
        <taxon>Apidae</taxon>
        <taxon>Melipona</taxon>
    </lineage>
</organism>
<accession>A0AA40FXJ5</accession>
<proteinExistence type="predicted"/>
<name>A0AA40FXJ5_9HYME</name>
<keyword evidence="2" id="KW-1185">Reference proteome</keyword>
<dbReference type="EMBL" id="JAHYIQ010000013">
    <property type="protein sequence ID" value="KAK1126976.1"/>
    <property type="molecule type" value="Genomic_DNA"/>
</dbReference>